<dbReference type="Proteomes" id="UP000297891">
    <property type="component" value="Unassembled WGS sequence"/>
</dbReference>
<dbReference type="PROSITE" id="PS51257">
    <property type="entry name" value="PROKAR_LIPOPROTEIN"/>
    <property type="match status" value="1"/>
</dbReference>
<accession>A0A2M9Y4C6</accession>
<dbReference type="RefSeq" id="WP_100789690.1">
    <property type="nucleotide sequence ID" value="NZ_NPDQ01000002.1"/>
</dbReference>
<keyword evidence="2" id="KW-1185">Reference proteome</keyword>
<evidence type="ECO:0000313" key="2">
    <source>
        <dbReference type="Proteomes" id="UP000297891"/>
    </source>
</evidence>
<dbReference type="AlphaFoldDB" id="A0A2M9Y4C6"/>
<organism evidence="1 2">
    <name type="scientific">Leptospira brenneri</name>
    <dbReference type="NCBI Taxonomy" id="2023182"/>
    <lineage>
        <taxon>Bacteria</taxon>
        <taxon>Pseudomonadati</taxon>
        <taxon>Spirochaetota</taxon>
        <taxon>Spirochaetia</taxon>
        <taxon>Leptospirales</taxon>
        <taxon>Leptospiraceae</taxon>
        <taxon>Leptospira</taxon>
    </lineage>
</organism>
<proteinExistence type="predicted"/>
<name>A0A2M9Y4C6_9LEPT</name>
<reference evidence="1" key="1">
    <citation type="journal article" date="2019" name="PLoS Negl. Trop. Dis.">
        <title>Revisiting the worldwide diversity of Leptospira species in the environment.</title>
        <authorList>
            <person name="Vincent A.T."/>
            <person name="Schiettekatte O."/>
            <person name="Bourhy P."/>
            <person name="Veyrier F.J."/>
            <person name="Picardeau M."/>
        </authorList>
    </citation>
    <scope>NUCLEOTIDE SEQUENCE [LARGE SCALE GENOMIC DNA]</scope>
    <source>
        <strain evidence="1">201800277</strain>
    </source>
</reference>
<sequence>MKKLTLIFFCLLVSCSTLEERATKAKVSGKNDFVSFKILDIDRGPGYSIHNRGYYPTDKSIDAVHIEMEIKNTSSSQLEVSLQPVIPLQGQEMHRIVRVHWAGNFLEKLKTTADLRYETEAIHVKNEMLPPQYSMFRVFTFFYLKERLPNQFIFRVRKDGDTTFEEIPVSIDRTIQP</sequence>
<protein>
    <recommendedName>
        <fullName evidence="3">Lipoprotein</fullName>
    </recommendedName>
</protein>
<comment type="caution">
    <text evidence="1">The sequence shown here is derived from an EMBL/GenBank/DDBJ whole genome shotgun (WGS) entry which is preliminary data.</text>
</comment>
<dbReference type="EMBL" id="RQFP01000001">
    <property type="protein sequence ID" value="TGK96509.1"/>
    <property type="molecule type" value="Genomic_DNA"/>
</dbReference>
<evidence type="ECO:0008006" key="3">
    <source>
        <dbReference type="Google" id="ProtNLM"/>
    </source>
</evidence>
<gene>
    <name evidence="1" type="ORF">EHQ30_07890</name>
</gene>
<evidence type="ECO:0000313" key="1">
    <source>
        <dbReference type="EMBL" id="TGK96509.1"/>
    </source>
</evidence>
<dbReference type="OrthoDB" id="332916at2"/>